<dbReference type="EMBL" id="AUZI01000019">
    <property type="protein sequence ID" value="KID48903.1"/>
    <property type="molecule type" value="Genomic_DNA"/>
</dbReference>
<comment type="subunit">
    <text evidence="12">Homodimer. The tRNA molecule binds across the dimer.</text>
</comment>
<evidence type="ECO:0000259" key="15">
    <source>
        <dbReference type="PROSITE" id="PS50862"/>
    </source>
</evidence>
<comment type="similarity">
    <text evidence="3 12">Belongs to the class-II aminoacyl-tRNA synthetase family. Type-1 seryl-tRNA synthetase subfamily.</text>
</comment>
<evidence type="ECO:0000256" key="9">
    <source>
        <dbReference type="ARBA" id="ARBA00023146"/>
    </source>
</evidence>
<name>A0A017H4G6_9FUSO</name>
<dbReference type="GO" id="GO:0004828">
    <property type="term" value="F:serine-tRNA ligase activity"/>
    <property type="evidence" value="ECO:0007669"/>
    <property type="project" value="UniProtKB-UniRule"/>
</dbReference>
<dbReference type="InterPro" id="IPR006195">
    <property type="entry name" value="aa-tRNA-synth_II"/>
</dbReference>
<reference evidence="16 17" key="1">
    <citation type="submission" date="2013-08" db="EMBL/GenBank/DDBJ databases">
        <title>An opportunistic ruminal bacterium that causes liver abscesses in cattle.</title>
        <authorList>
            <person name="Benahmed F.H."/>
            <person name="Rasmussen M."/>
            <person name="Harbottle H."/>
            <person name="Soppet D."/>
            <person name="Nagaraja T.G."/>
            <person name="Davidson M."/>
        </authorList>
    </citation>
    <scope>NUCLEOTIDE SEQUENCE [LARGE SCALE GENOMIC DNA]</scope>
    <source>
        <strain evidence="16 17">B35</strain>
    </source>
</reference>
<dbReference type="AlphaFoldDB" id="A0A017H4G6"/>
<dbReference type="RefSeq" id="WP_039122074.1">
    <property type="nucleotide sequence ID" value="NZ_AOJP01000007.1"/>
</dbReference>
<dbReference type="PROSITE" id="PS50862">
    <property type="entry name" value="AA_TRNA_LIGASE_II"/>
    <property type="match status" value="1"/>
</dbReference>
<evidence type="ECO:0000256" key="14">
    <source>
        <dbReference type="PIRSR" id="PIRSR001529-2"/>
    </source>
</evidence>
<evidence type="ECO:0000256" key="7">
    <source>
        <dbReference type="ARBA" id="ARBA00022840"/>
    </source>
</evidence>
<evidence type="ECO:0000256" key="13">
    <source>
        <dbReference type="PIRSR" id="PIRSR001529-1"/>
    </source>
</evidence>
<dbReference type="PIRSF" id="PIRSF001529">
    <property type="entry name" value="Ser-tRNA-synth_IIa"/>
    <property type="match status" value="1"/>
</dbReference>
<dbReference type="NCBIfam" id="TIGR00414">
    <property type="entry name" value="serS"/>
    <property type="match status" value="1"/>
</dbReference>
<dbReference type="SUPFAM" id="SSF55681">
    <property type="entry name" value="Class II aaRS and biotin synthetases"/>
    <property type="match status" value="1"/>
</dbReference>
<evidence type="ECO:0000256" key="12">
    <source>
        <dbReference type="HAMAP-Rule" id="MF_00176"/>
    </source>
</evidence>
<evidence type="ECO:0000256" key="6">
    <source>
        <dbReference type="ARBA" id="ARBA00022741"/>
    </source>
</evidence>
<dbReference type="InterPro" id="IPR010978">
    <property type="entry name" value="tRNA-bd_arm"/>
</dbReference>
<feature type="binding site" evidence="12 13">
    <location>
        <position position="284"/>
    </location>
    <ligand>
        <name>L-serine</name>
        <dbReference type="ChEBI" id="CHEBI:33384"/>
    </ligand>
</feature>
<evidence type="ECO:0000256" key="2">
    <source>
        <dbReference type="ARBA" id="ARBA00005045"/>
    </source>
</evidence>
<evidence type="ECO:0000313" key="16">
    <source>
        <dbReference type="EMBL" id="KID48903.1"/>
    </source>
</evidence>
<gene>
    <name evidence="12" type="primary">serS</name>
    <name evidence="16" type="ORF">C095_07385</name>
</gene>
<dbReference type="PATRIC" id="fig|1226633.4.peg.1488"/>
<feature type="binding site" evidence="13">
    <location>
        <position position="230"/>
    </location>
    <ligand>
        <name>L-serine</name>
        <dbReference type="ChEBI" id="CHEBI:33384"/>
    </ligand>
</feature>
<feature type="binding site" evidence="13">
    <location>
        <position position="382"/>
    </location>
    <ligand>
        <name>L-serine</name>
        <dbReference type="ChEBI" id="CHEBI:33384"/>
    </ligand>
</feature>
<comment type="catalytic activity">
    <reaction evidence="10 12">
        <text>tRNA(Sec) + L-serine + ATP = L-seryl-tRNA(Sec) + AMP + diphosphate + H(+)</text>
        <dbReference type="Rhea" id="RHEA:42580"/>
        <dbReference type="Rhea" id="RHEA-COMP:9742"/>
        <dbReference type="Rhea" id="RHEA-COMP:10128"/>
        <dbReference type="ChEBI" id="CHEBI:15378"/>
        <dbReference type="ChEBI" id="CHEBI:30616"/>
        <dbReference type="ChEBI" id="CHEBI:33019"/>
        <dbReference type="ChEBI" id="CHEBI:33384"/>
        <dbReference type="ChEBI" id="CHEBI:78442"/>
        <dbReference type="ChEBI" id="CHEBI:78533"/>
        <dbReference type="ChEBI" id="CHEBI:456215"/>
        <dbReference type="EC" id="6.1.1.11"/>
    </reaction>
</comment>
<dbReference type="InterPro" id="IPR042103">
    <property type="entry name" value="SerRS_1_N_sf"/>
</dbReference>
<evidence type="ECO:0000256" key="10">
    <source>
        <dbReference type="ARBA" id="ARBA00047929"/>
    </source>
</evidence>
<evidence type="ECO:0000256" key="5">
    <source>
        <dbReference type="ARBA" id="ARBA00022598"/>
    </source>
</evidence>
<dbReference type="EC" id="6.1.1.11" evidence="12"/>
<protein>
    <recommendedName>
        <fullName evidence="12">Serine--tRNA ligase</fullName>
        <ecNumber evidence="12">6.1.1.11</ecNumber>
    </recommendedName>
    <alternativeName>
        <fullName evidence="12">Seryl-tRNA synthetase</fullName>
        <shortName evidence="12">SerRS</shortName>
    </alternativeName>
    <alternativeName>
        <fullName evidence="12">Seryl-tRNA(Ser/Sec) synthetase</fullName>
    </alternativeName>
</protein>
<dbReference type="GO" id="GO:0016260">
    <property type="term" value="P:selenocysteine biosynthetic process"/>
    <property type="evidence" value="ECO:0007669"/>
    <property type="project" value="UniProtKB-UniRule"/>
</dbReference>
<feature type="binding site" evidence="12">
    <location>
        <begin position="230"/>
        <end position="232"/>
    </location>
    <ligand>
        <name>L-serine</name>
        <dbReference type="ChEBI" id="CHEBI:33384"/>
    </ligand>
</feature>
<dbReference type="InterPro" id="IPR002317">
    <property type="entry name" value="Ser-tRNA-ligase_type_1"/>
</dbReference>
<dbReference type="CDD" id="cd00770">
    <property type="entry name" value="SerRS_core"/>
    <property type="match status" value="1"/>
</dbReference>
<dbReference type="Gene3D" id="1.10.287.40">
    <property type="entry name" value="Serine-tRNA synthetase, tRNA binding domain"/>
    <property type="match status" value="1"/>
</dbReference>
<dbReference type="PANTHER" id="PTHR43697">
    <property type="entry name" value="SERYL-TRNA SYNTHETASE"/>
    <property type="match status" value="1"/>
</dbReference>
<proteinExistence type="inferred from homology"/>
<feature type="domain" description="Aminoacyl-transfer RNA synthetases class-II family profile" evidence="15">
    <location>
        <begin position="171"/>
        <end position="409"/>
    </location>
</feature>
<organism evidence="16 17">
    <name type="scientific">Fusobacterium necrophorum subsp. funduliforme B35</name>
    <dbReference type="NCBI Taxonomy" id="1226633"/>
    <lineage>
        <taxon>Bacteria</taxon>
        <taxon>Fusobacteriati</taxon>
        <taxon>Fusobacteriota</taxon>
        <taxon>Fusobacteriia</taxon>
        <taxon>Fusobacteriales</taxon>
        <taxon>Fusobacteriaceae</taxon>
        <taxon>Fusobacterium</taxon>
    </lineage>
</organism>
<feature type="binding site" evidence="12 14">
    <location>
        <begin position="261"/>
        <end position="263"/>
    </location>
    <ligand>
        <name>ATP</name>
        <dbReference type="ChEBI" id="CHEBI:30616"/>
    </ligand>
</feature>
<feature type="binding site" evidence="14">
    <location>
        <begin position="277"/>
        <end position="280"/>
    </location>
    <ligand>
        <name>ATP</name>
        <dbReference type="ChEBI" id="CHEBI:30616"/>
    </ligand>
</feature>
<comment type="function">
    <text evidence="12">Catalyzes the attachment of serine to tRNA(Ser). Is also able to aminoacylate tRNA(Sec) with serine, to form the misacylated tRNA L-seryl-tRNA(Sec), which will be further converted into selenocysteinyl-tRNA(Sec).</text>
</comment>
<feature type="binding site" evidence="12">
    <location>
        <position position="384"/>
    </location>
    <ligand>
        <name>L-serine</name>
        <dbReference type="ChEBI" id="CHEBI:33384"/>
    </ligand>
</feature>
<evidence type="ECO:0000313" key="17">
    <source>
        <dbReference type="Proteomes" id="UP000031184"/>
    </source>
</evidence>
<keyword evidence="5 12" id="KW-0436">Ligase</keyword>
<dbReference type="HAMAP" id="MF_00176">
    <property type="entry name" value="Ser_tRNA_synth_type1"/>
    <property type="match status" value="1"/>
</dbReference>
<evidence type="ECO:0000256" key="1">
    <source>
        <dbReference type="ARBA" id="ARBA00004496"/>
    </source>
</evidence>
<sequence>MLEARFIRENREKVQEMLKNRNNSLDLSEFDRLDAERREILSEVEALKRERNTESAKIAQFKKEGKDASEVIKEMGITSAKIKELDAKLAEVEEKVNHILMIIPNMYHETTPIGKDEEENVEIRKWGTPREFSFPPKSHWEIGEDLGILDFERGAKLSGSRFVLYRGAAARLERALISFMLDTHTTEHGYTEHLTPFMVKAEVCEGTGQLPKFEEDMYKTTEDNMYLISTSEISMTNIHRKEILEQAELPKYYTAYSPCFRREAGSYGKDVKGLIRVHQFNKVEMVKITDNKTSYEELEKMVNNAEIILQKLELPYRVIALCSGDIGFSAAKTYDLEVWLPSQNKYREISSCSNCEDFQARRMGLKYRPQGENKSEFCHTLNGSGLAVGRTLVAIMENYQQEDGSFLIPKALVPYMGGMEVVKK</sequence>
<dbReference type="UniPathway" id="UPA00906">
    <property type="reaction ID" value="UER00895"/>
</dbReference>
<feature type="binding site" evidence="12 14">
    <location>
        <begin position="348"/>
        <end position="351"/>
    </location>
    <ligand>
        <name>ATP</name>
        <dbReference type="ChEBI" id="CHEBI:30616"/>
    </ligand>
</feature>
<comment type="domain">
    <text evidence="12">Consists of two distinct domains, a catalytic core and a N-terminal extension that is involved in tRNA binding.</text>
</comment>
<dbReference type="GO" id="GO:0005524">
    <property type="term" value="F:ATP binding"/>
    <property type="evidence" value="ECO:0007669"/>
    <property type="project" value="UniProtKB-UniRule"/>
</dbReference>
<keyword evidence="8 12" id="KW-0648">Protein biosynthesis</keyword>
<comment type="subcellular location">
    <subcellularLocation>
        <location evidence="1 12">Cytoplasm</location>
    </subcellularLocation>
</comment>
<keyword evidence="4 12" id="KW-0963">Cytoplasm</keyword>
<dbReference type="OrthoDB" id="9804647at2"/>
<dbReference type="Pfam" id="PF00587">
    <property type="entry name" value="tRNA-synt_2b"/>
    <property type="match status" value="1"/>
</dbReference>
<accession>A0A017H4G6</accession>
<comment type="pathway">
    <text evidence="2 12">Aminoacyl-tRNA biosynthesis; selenocysteinyl-tRNA(Sec) biosynthesis; L-seryl-tRNA(Sec) from L-serine and tRNA(Sec): step 1/1.</text>
</comment>
<dbReference type="GO" id="GO:0006434">
    <property type="term" value="P:seryl-tRNA aminoacylation"/>
    <property type="evidence" value="ECO:0007669"/>
    <property type="project" value="UniProtKB-UniRule"/>
</dbReference>
<keyword evidence="7 12" id="KW-0067">ATP-binding</keyword>
<keyword evidence="6 12" id="KW-0547">Nucleotide-binding</keyword>
<feature type="binding site" evidence="12">
    <location>
        <position position="277"/>
    </location>
    <ligand>
        <name>ATP</name>
        <dbReference type="ChEBI" id="CHEBI:30616"/>
    </ligand>
</feature>
<dbReference type="Gene3D" id="3.30.930.10">
    <property type="entry name" value="Bira Bifunctional Protein, Domain 2"/>
    <property type="match status" value="1"/>
</dbReference>
<dbReference type="InterPro" id="IPR015866">
    <property type="entry name" value="Ser-tRNA-synth_1_N"/>
</dbReference>
<evidence type="ECO:0000256" key="4">
    <source>
        <dbReference type="ARBA" id="ARBA00022490"/>
    </source>
</evidence>
<dbReference type="InterPro" id="IPR033729">
    <property type="entry name" value="SerRS_core"/>
</dbReference>
<comment type="caution">
    <text evidence="16">The sequence shown here is derived from an EMBL/GenBank/DDBJ whole genome shotgun (WGS) entry which is preliminary data.</text>
</comment>
<dbReference type="PRINTS" id="PR00981">
    <property type="entry name" value="TRNASYNTHSER"/>
</dbReference>
<dbReference type="InterPro" id="IPR045864">
    <property type="entry name" value="aa-tRNA-synth_II/BPL/LPL"/>
</dbReference>
<dbReference type="GO" id="GO:0005737">
    <property type="term" value="C:cytoplasm"/>
    <property type="evidence" value="ECO:0007669"/>
    <property type="project" value="UniProtKB-SubCell"/>
</dbReference>
<dbReference type="Pfam" id="PF02403">
    <property type="entry name" value="Seryl_tRNA_N"/>
    <property type="match status" value="1"/>
</dbReference>
<evidence type="ECO:0000256" key="11">
    <source>
        <dbReference type="ARBA" id="ARBA00048823"/>
    </source>
</evidence>
<dbReference type="InterPro" id="IPR002314">
    <property type="entry name" value="aa-tRNA-synt_IIb"/>
</dbReference>
<feature type="binding site" evidence="13">
    <location>
        <position position="261"/>
    </location>
    <ligand>
        <name>L-serine</name>
        <dbReference type="ChEBI" id="CHEBI:33384"/>
    </ligand>
</feature>
<keyword evidence="9 12" id="KW-0030">Aminoacyl-tRNA synthetase</keyword>
<evidence type="ECO:0000256" key="3">
    <source>
        <dbReference type="ARBA" id="ARBA00010728"/>
    </source>
</evidence>
<evidence type="ECO:0000256" key="8">
    <source>
        <dbReference type="ARBA" id="ARBA00022917"/>
    </source>
</evidence>
<dbReference type="PANTHER" id="PTHR43697:SF1">
    <property type="entry name" value="SERINE--TRNA LIGASE"/>
    <property type="match status" value="1"/>
</dbReference>
<dbReference type="Proteomes" id="UP000031184">
    <property type="component" value="Unassembled WGS sequence"/>
</dbReference>
<dbReference type="SUPFAM" id="SSF46589">
    <property type="entry name" value="tRNA-binding arm"/>
    <property type="match status" value="1"/>
</dbReference>
<comment type="catalytic activity">
    <reaction evidence="11 12">
        <text>tRNA(Ser) + L-serine + ATP = L-seryl-tRNA(Ser) + AMP + diphosphate + H(+)</text>
        <dbReference type="Rhea" id="RHEA:12292"/>
        <dbReference type="Rhea" id="RHEA-COMP:9669"/>
        <dbReference type="Rhea" id="RHEA-COMP:9703"/>
        <dbReference type="ChEBI" id="CHEBI:15378"/>
        <dbReference type="ChEBI" id="CHEBI:30616"/>
        <dbReference type="ChEBI" id="CHEBI:33019"/>
        <dbReference type="ChEBI" id="CHEBI:33384"/>
        <dbReference type="ChEBI" id="CHEBI:78442"/>
        <dbReference type="ChEBI" id="CHEBI:78533"/>
        <dbReference type="ChEBI" id="CHEBI:456215"/>
        <dbReference type="EC" id="6.1.1.11"/>
    </reaction>
</comment>